<keyword evidence="1" id="KW-1003">Cell membrane</keyword>
<feature type="compositionally biased region" description="Polar residues" evidence="6">
    <location>
        <begin position="256"/>
        <end position="276"/>
    </location>
</feature>
<dbReference type="RefSeq" id="WP_121922683.1">
    <property type="nucleotide sequence ID" value="NZ_REFO01000010.1"/>
</dbReference>
<feature type="region of interest" description="Disordered" evidence="6">
    <location>
        <begin position="253"/>
        <end position="277"/>
    </location>
</feature>
<dbReference type="PROSITE" id="PS51257">
    <property type="entry name" value="PROKAR_LIPOPROTEIN"/>
    <property type="match status" value="1"/>
</dbReference>
<evidence type="ECO:0000256" key="6">
    <source>
        <dbReference type="SAM" id="MobiDB-lite"/>
    </source>
</evidence>
<dbReference type="InterPro" id="IPR013320">
    <property type="entry name" value="ConA-like_dom_sf"/>
</dbReference>
<dbReference type="Gene3D" id="2.60.120.200">
    <property type="match status" value="1"/>
</dbReference>
<evidence type="ECO:0000313" key="7">
    <source>
        <dbReference type="EMBL" id="RMA97921.1"/>
    </source>
</evidence>
<dbReference type="Gene3D" id="3.40.50.10610">
    <property type="entry name" value="ABC-type transport auxiliary lipoprotein component"/>
    <property type="match status" value="1"/>
</dbReference>
<keyword evidence="2" id="KW-0732">Signal</keyword>
<dbReference type="InterPro" id="IPR005534">
    <property type="entry name" value="Curli_assmbl/transp-comp_CsgG"/>
</dbReference>
<dbReference type="Proteomes" id="UP000280842">
    <property type="component" value="Unassembled WGS sequence"/>
</dbReference>
<organism evidence="7 8">
    <name type="scientific">Hydrogenothermus marinus</name>
    <dbReference type="NCBI Taxonomy" id="133270"/>
    <lineage>
        <taxon>Bacteria</taxon>
        <taxon>Pseudomonadati</taxon>
        <taxon>Aquificota</taxon>
        <taxon>Aquificia</taxon>
        <taxon>Aquificales</taxon>
        <taxon>Hydrogenothermaceae</taxon>
        <taxon>Hydrogenothermus</taxon>
    </lineage>
</organism>
<evidence type="ECO:0000256" key="4">
    <source>
        <dbReference type="ARBA" id="ARBA00023139"/>
    </source>
</evidence>
<dbReference type="AlphaFoldDB" id="A0A3M0BKZ0"/>
<keyword evidence="8" id="KW-1185">Reference proteome</keyword>
<evidence type="ECO:0000313" key="8">
    <source>
        <dbReference type="Proteomes" id="UP000280842"/>
    </source>
</evidence>
<evidence type="ECO:0000256" key="3">
    <source>
        <dbReference type="ARBA" id="ARBA00023136"/>
    </source>
</evidence>
<sequence length="469" mass="50429">MFIRNINLFIVPSILFFVGIFLVSCAGTSVSSVKGTEQSITKTAAYKGPKARIAVASIKCKAAKCNGQIGSGLRDMLISALANSNRFIVLGGSEELQELEKEINLSQSGYIRQESAIQPGGWEAADIIVLGSITAFEPNAGGIGAGGIGIPLGVPLIGGVKFGKKEAYIAMDLRLVDVRTRRIVAATTVEGKASSFNVGGLGAGFTGGLILGGGLSVYKNTPMEKAVRVLIDKSVDFIAKRTPEEYYRYTPEGKEINSTQPPVNSGVATKPTNKPTTPVLAGGIKRAQVEFEPGSKVLFSEDFSNCTEKPTTLKVVEGDFECVEFGGRKWLVNIVGSSKAVKKVNLGEDFAIEFDIYVTEKPSGLLSISLGSDGRGGEISFTNDYVSTIGVHLLGKELTKRLSRKTIHHVAIQKKENFLRLFVDGNRLATEEIDPIRMSQNNDGFVIVQRGNINEGNYFLITNIRVTSY</sequence>
<dbReference type="PANTHER" id="PTHR41164:SF1">
    <property type="entry name" value="CURLI PRODUCTION ASSEMBLY_TRANSPORT COMPONENT CSGG"/>
    <property type="match status" value="1"/>
</dbReference>
<proteinExistence type="predicted"/>
<keyword evidence="4" id="KW-0564">Palmitate</keyword>
<keyword evidence="5" id="KW-0449">Lipoprotein</keyword>
<evidence type="ECO:0000256" key="1">
    <source>
        <dbReference type="ARBA" id="ARBA00022475"/>
    </source>
</evidence>
<evidence type="ECO:0000256" key="5">
    <source>
        <dbReference type="ARBA" id="ARBA00023288"/>
    </source>
</evidence>
<name>A0A3M0BKZ0_9AQUI</name>
<protein>
    <submittedName>
        <fullName evidence="7">Curli biogenesis system outer membrane secretion channel CsgG</fullName>
    </submittedName>
</protein>
<dbReference type="EMBL" id="REFO01000010">
    <property type="protein sequence ID" value="RMA97921.1"/>
    <property type="molecule type" value="Genomic_DNA"/>
</dbReference>
<accession>A0A3M0BKZ0</accession>
<gene>
    <name evidence="7" type="ORF">CLV39_0557</name>
</gene>
<evidence type="ECO:0000256" key="2">
    <source>
        <dbReference type="ARBA" id="ARBA00022729"/>
    </source>
</evidence>
<reference evidence="7 8" key="1">
    <citation type="submission" date="2018-10" db="EMBL/GenBank/DDBJ databases">
        <title>Genomic Encyclopedia of Archaeal and Bacterial Type Strains, Phase II (KMG-II): from individual species to whole genera.</title>
        <authorList>
            <person name="Goeker M."/>
        </authorList>
    </citation>
    <scope>NUCLEOTIDE SEQUENCE [LARGE SCALE GENOMIC DNA]</scope>
    <source>
        <strain evidence="7 8">VM1</strain>
    </source>
</reference>
<comment type="caution">
    <text evidence="7">The sequence shown here is derived from an EMBL/GenBank/DDBJ whole genome shotgun (WGS) entry which is preliminary data.</text>
</comment>
<dbReference type="OrthoDB" id="37450at2"/>
<dbReference type="PANTHER" id="PTHR41164">
    <property type="entry name" value="CURLI PRODUCTION ASSEMBLY/TRANSPORT COMPONENT CSGG"/>
    <property type="match status" value="1"/>
</dbReference>
<dbReference type="SUPFAM" id="SSF49899">
    <property type="entry name" value="Concanavalin A-like lectins/glucanases"/>
    <property type="match status" value="1"/>
</dbReference>
<keyword evidence="3" id="KW-0472">Membrane</keyword>
<dbReference type="Pfam" id="PF03783">
    <property type="entry name" value="CsgG"/>
    <property type="match status" value="1"/>
</dbReference>
<dbReference type="GO" id="GO:0030288">
    <property type="term" value="C:outer membrane-bounded periplasmic space"/>
    <property type="evidence" value="ECO:0007669"/>
    <property type="project" value="InterPro"/>
</dbReference>